<organism evidence="1 2">
    <name type="scientific">Pleurodeles waltl</name>
    <name type="common">Iberian ribbed newt</name>
    <dbReference type="NCBI Taxonomy" id="8319"/>
    <lineage>
        <taxon>Eukaryota</taxon>
        <taxon>Metazoa</taxon>
        <taxon>Chordata</taxon>
        <taxon>Craniata</taxon>
        <taxon>Vertebrata</taxon>
        <taxon>Euteleostomi</taxon>
        <taxon>Amphibia</taxon>
        <taxon>Batrachia</taxon>
        <taxon>Caudata</taxon>
        <taxon>Salamandroidea</taxon>
        <taxon>Salamandridae</taxon>
        <taxon>Pleurodelinae</taxon>
        <taxon>Pleurodeles</taxon>
    </lineage>
</organism>
<proteinExistence type="predicted"/>
<dbReference type="EMBL" id="JANPWB010000011">
    <property type="protein sequence ID" value="KAJ1129126.1"/>
    <property type="molecule type" value="Genomic_DNA"/>
</dbReference>
<name>A0AAV7PLH6_PLEWA</name>
<keyword evidence="2" id="KW-1185">Reference proteome</keyword>
<dbReference type="Proteomes" id="UP001066276">
    <property type="component" value="Chromosome 7"/>
</dbReference>
<evidence type="ECO:0000313" key="1">
    <source>
        <dbReference type="EMBL" id="KAJ1129126.1"/>
    </source>
</evidence>
<comment type="caution">
    <text evidence="1">The sequence shown here is derived from an EMBL/GenBank/DDBJ whole genome shotgun (WGS) entry which is preliminary data.</text>
</comment>
<sequence>MKAGCVWLRVAACMGEARREDRARWGNRCCVCPVTGTTPAETLGQDVHLHQVSCGGGWRVWAHSGAEGRDPGRGATGAVGET</sequence>
<accession>A0AAV7PLH6</accession>
<reference evidence="1" key="1">
    <citation type="journal article" date="2022" name="bioRxiv">
        <title>Sequencing and chromosome-scale assembly of the giantPleurodeles waltlgenome.</title>
        <authorList>
            <person name="Brown T."/>
            <person name="Elewa A."/>
            <person name="Iarovenko S."/>
            <person name="Subramanian E."/>
            <person name="Araus A.J."/>
            <person name="Petzold A."/>
            <person name="Susuki M."/>
            <person name="Suzuki K.-i.T."/>
            <person name="Hayashi T."/>
            <person name="Toyoda A."/>
            <person name="Oliveira C."/>
            <person name="Osipova E."/>
            <person name="Leigh N.D."/>
            <person name="Simon A."/>
            <person name="Yun M.H."/>
        </authorList>
    </citation>
    <scope>NUCLEOTIDE SEQUENCE</scope>
    <source>
        <strain evidence="1">20211129_DDA</strain>
        <tissue evidence="1">Liver</tissue>
    </source>
</reference>
<gene>
    <name evidence="1" type="ORF">NDU88_007497</name>
</gene>
<dbReference type="AlphaFoldDB" id="A0AAV7PLH6"/>
<evidence type="ECO:0000313" key="2">
    <source>
        <dbReference type="Proteomes" id="UP001066276"/>
    </source>
</evidence>
<protein>
    <submittedName>
        <fullName evidence="1">Uncharacterized protein</fullName>
    </submittedName>
</protein>